<keyword evidence="5 10" id="KW-0418">Kinase</keyword>
<reference evidence="11" key="1">
    <citation type="journal article" date="2019" name="Int. J. Syst. Evol. Microbiol.">
        <title>The Global Catalogue of Microorganisms (GCM) 10K type strain sequencing project: providing services to taxonomists for standard genome sequencing and annotation.</title>
        <authorList>
            <consortium name="The Broad Institute Genomics Platform"/>
            <consortium name="The Broad Institute Genome Sequencing Center for Infectious Disease"/>
            <person name="Wu L."/>
            <person name="Ma J."/>
        </authorList>
    </citation>
    <scope>NUCLEOTIDE SEQUENCE [LARGE SCALE GENOMIC DNA]</scope>
    <source>
        <strain evidence="11">CCM 7526</strain>
    </source>
</reference>
<dbReference type="SMART" id="SM00220">
    <property type="entry name" value="S_TKc"/>
    <property type="match status" value="1"/>
</dbReference>
<dbReference type="PROSITE" id="PS50011">
    <property type="entry name" value="PROTEIN_KINASE_DOM"/>
    <property type="match status" value="1"/>
</dbReference>
<keyword evidence="4 7" id="KW-0547">Nucleotide-binding</keyword>
<dbReference type="Proteomes" id="UP001597183">
    <property type="component" value="Unassembled WGS sequence"/>
</dbReference>
<dbReference type="PANTHER" id="PTHR43289">
    <property type="entry name" value="MITOGEN-ACTIVATED PROTEIN KINASE KINASE KINASE 20-RELATED"/>
    <property type="match status" value="1"/>
</dbReference>
<evidence type="ECO:0000313" key="10">
    <source>
        <dbReference type="EMBL" id="MFD1374440.1"/>
    </source>
</evidence>
<evidence type="ECO:0000256" key="7">
    <source>
        <dbReference type="PROSITE-ProRule" id="PRU10141"/>
    </source>
</evidence>
<dbReference type="InterPro" id="IPR017441">
    <property type="entry name" value="Protein_kinase_ATP_BS"/>
</dbReference>
<name>A0ABW4AUJ2_9ACTN</name>
<keyword evidence="6 7" id="KW-0067">ATP-binding</keyword>
<evidence type="ECO:0000259" key="9">
    <source>
        <dbReference type="PROSITE" id="PS50011"/>
    </source>
</evidence>
<evidence type="ECO:0000256" key="5">
    <source>
        <dbReference type="ARBA" id="ARBA00022777"/>
    </source>
</evidence>
<evidence type="ECO:0000256" key="3">
    <source>
        <dbReference type="ARBA" id="ARBA00022679"/>
    </source>
</evidence>
<dbReference type="Pfam" id="PF00069">
    <property type="entry name" value="Pkinase"/>
    <property type="match status" value="1"/>
</dbReference>
<evidence type="ECO:0000256" key="6">
    <source>
        <dbReference type="ARBA" id="ARBA00022840"/>
    </source>
</evidence>
<dbReference type="EMBL" id="JBHTMK010000083">
    <property type="protein sequence ID" value="MFD1374440.1"/>
    <property type="molecule type" value="Genomic_DNA"/>
</dbReference>
<comment type="caution">
    <text evidence="10">The sequence shown here is derived from an EMBL/GenBank/DDBJ whole genome shotgun (WGS) entry which is preliminary data.</text>
</comment>
<keyword evidence="2" id="KW-0723">Serine/threonine-protein kinase</keyword>
<evidence type="ECO:0000256" key="2">
    <source>
        <dbReference type="ARBA" id="ARBA00022527"/>
    </source>
</evidence>
<accession>A0ABW4AUJ2</accession>
<keyword evidence="3" id="KW-0808">Transferase</keyword>
<evidence type="ECO:0000313" key="11">
    <source>
        <dbReference type="Proteomes" id="UP001597183"/>
    </source>
</evidence>
<dbReference type="PROSITE" id="PS00107">
    <property type="entry name" value="PROTEIN_KINASE_ATP"/>
    <property type="match status" value="1"/>
</dbReference>
<dbReference type="CDD" id="cd14014">
    <property type="entry name" value="STKc_PknB_like"/>
    <property type="match status" value="1"/>
</dbReference>
<dbReference type="PANTHER" id="PTHR43289:SF6">
    <property type="entry name" value="SERINE_THREONINE-PROTEIN KINASE NEKL-3"/>
    <property type="match status" value="1"/>
</dbReference>
<feature type="region of interest" description="Disordered" evidence="8">
    <location>
        <begin position="288"/>
        <end position="337"/>
    </location>
</feature>
<keyword evidence="11" id="KW-1185">Reference proteome</keyword>
<organism evidence="10 11">
    <name type="scientific">Actinoplanes sichuanensis</name>
    <dbReference type="NCBI Taxonomy" id="512349"/>
    <lineage>
        <taxon>Bacteria</taxon>
        <taxon>Bacillati</taxon>
        <taxon>Actinomycetota</taxon>
        <taxon>Actinomycetes</taxon>
        <taxon>Micromonosporales</taxon>
        <taxon>Micromonosporaceae</taxon>
        <taxon>Actinoplanes</taxon>
    </lineage>
</organism>
<dbReference type="InterPro" id="IPR008271">
    <property type="entry name" value="Ser/Thr_kinase_AS"/>
</dbReference>
<dbReference type="Gene3D" id="1.10.510.10">
    <property type="entry name" value="Transferase(Phosphotransferase) domain 1"/>
    <property type="match status" value="1"/>
</dbReference>
<feature type="domain" description="Protein kinase" evidence="9">
    <location>
        <begin position="10"/>
        <end position="258"/>
    </location>
</feature>
<dbReference type="SUPFAM" id="SSF56112">
    <property type="entry name" value="Protein kinase-like (PK-like)"/>
    <property type="match status" value="1"/>
</dbReference>
<feature type="compositionally biased region" description="Pro residues" evidence="8">
    <location>
        <begin position="291"/>
        <end position="332"/>
    </location>
</feature>
<dbReference type="PROSITE" id="PS00108">
    <property type="entry name" value="PROTEIN_KINASE_ST"/>
    <property type="match status" value="1"/>
</dbReference>
<dbReference type="RefSeq" id="WP_317794403.1">
    <property type="nucleotide sequence ID" value="NZ_AP028461.1"/>
</dbReference>
<protein>
    <recommendedName>
        <fullName evidence="1">non-specific serine/threonine protein kinase</fullName>
        <ecNumber evidence="1">2.7.11.1</ecNumber>
    </recommendedName>
</protein>
<dbReference type="InterPro" id="IPR011009">
    <property type="entry name" value="Kinase-like_dom_sf"/>
</dbReference>
<proteinExistence type="predicted"/>
<dbReference type="Gene3D" id="3.30.200.20">
    <property type="entry name" value="Phosphorylase Kinase, domain 1"/>
    <property type="match status" value="1"/>
</dbReference>
<dbReference type="InterPro" id="IPR000719">
    <property type="entry name" value="Prot_kinase_dom"/>
</dbReference>
<gene>
    <name evidence="10" type="ORF">ACFQ5G_54700</name>
</gene>
<evidence type="ECO:0000256" key="1">
    <source>
        <dbReference type="ARBA" id="ARBA00012513"/>
    </source>
</evidence>
<evidence type="ECO:0000256" key="4">
    <source>
        <dbReference type="ARBA" id="ARBA00022741"/>
    </source>
</evidence>
<feature type="binding site" evidence="7">
    <location>
        <position position="39"/>
    </location>
    <ligand>
        <name>ATP</name>
        <dbReference type="ChEBI" id="CHEBI:30616"/>
    </ligand>
</feature>
<dbReference type="EC" id="2.7.11.1" evidence="1"/>
<dbReference type="GO" id="GO:0016301">
    <property type="term" value="F:kinase activity"/>
    <property type="evidence" value="ECO:0007669"/>
    <property type="project" value="UniProtKB-KW"/>
</dbReference>
<sequence length="398" mass="42398">MGRRVLSDRYELLEPLGRGGMAEVWRGFDLRLGRDVAVKVLRRGGPDRFDREARTIAGLTHPNIVAVHDVGADDGVRYLVMELVHGRSLADRLHGGPLEVTEAIRIAIGVCAALEAAAGAGIVHRDVKPANILFDRAGRVKVCDFGIAGLAGADSAPMVGTSAYMAPEQVTGSVVDARTDLYGLGCVLYDMLAGRPPYVDGDTEQVAWQHVERTPQAICALRPDVPPALDRLTRTLLAKYPADRPDSPALVRVALERLSTPHRATGRRWHRPVIITVAAAVALVGVVSSSPEPPGTTPRAVPPVAPSRPAPVTSPAPAPRPTSQAHPPPRPDPLGVIDSLPAKQARQLRRKLADLDSGRGGANRLAVKTAALRADLAELHRDGLLTDAGYATLLQRLV</sequence>
<evidence type="ECO:0000256" key="8">
    <source>
        <dbReference type="SAM" id="MobiDB-lite"/>
    </source>
</evidence>